<organism evidence="2 3">
    <name type="scientific">Lachancea mirantina</name>
    <dbReference type="NCBI Taxonomy" id="1230905"/>
    <lineage>
        <taxon>Eukaryota</taxon>
        <taxon>Fungi</taxon>
        <taxon>Dikarya</taxon>
        <taxon>Ascomycota</taxon>
        <taxon>Saccharomycotina</taxon>
        <taxon>Saccharomycetes</taxon>
        <taxon>Saccharomycetales</taxon>
        <taxon>Saccharomycetaceae</taxon>
        <taxon>Lachancea</taxon>
    </lineage>
</organism>
<protein>
    <submittedName>
        <fullName evidence="2">LAMI_0F00408g1_1</fullName>
    </submittedName>
</protein>
<dbReference type="InterPro" id="IPR005123">
    <property type="entry name" value="Oxoglu/Fe-dep_dioxygenase_dom"/>
</dbReference>
<dbReference type="STRING" id="1230905.A0A1G4JVK9"/>
<dbReference type="SUPFAM" id="SSF51197">
    <property type="entry name" value="Clavaminate synthase-like"/>
    <property type="match status" value="1"/>
</dbReference>
<dbReference type="AlphaFoldDB" id="A0A1G4JVK9"/>
<dbReference type="EMBL" id="LT598467">
    <property type="protein sequence ID" value="SCU94973.1"/>
    <property type="molecule type" value="Genomic_DNA"/>
</dbReference>
<dbReference type="InterPro" id="IPR032854">
    <property type="entry name" value="ALKBH3"/>
</dbReference>
<evidence type="ECO:0000313" key="3">
    <source>
        <dbReference type="Proteomes" id="UP000191024"/>
    </source>
</evidence>
<sequence>MTEAKLSRLHKKFPSCDTECLLDILVSCDGSCEKVEAMLGCDPSLTEAFSNRSVKRAKTQQTLGPLLGSNLQTRRALREQKTLSPISLFTKEEIEQVIPYCTYHTQVLPSHLAESILRHVMNDKGAKPNEFYLFGNKCTSTHRTRIYFSTPPSDVYHYSGKTVTDTAACTDEMVMAQILIEDLVNNALKDRQVLRYQVKPGSWNVQTILANVYEKESDLDWHSDRLTRLGPHAIIASLSLGFSREFRVRRVSPPNSQVYSIKPAHNSLIIMHAGFQEEFKHCVPHLSKKQAIAAEDLHPISGAVRVNLTLRDQVLQFSPKCKRCGYPMDLRRTFKRAENRGKYIWQCSRSYTEESKLGHECNGMSFANFDNKTLQTDKESECAHWLASDDEEARFEQNRGVRNPPN</sequence>
<dbReference type="InterPro" id="IPR037151">
    <property type="entry name" value="AlkB-like_sf"/>
</dbReference>
<dbReference type="GO" id="GO:0006307">
    <property type="term" value="P:DNA alkylation repair"/>
    <property type="evidence" value="ECO:0007669"/>
    <property type="project" value="InterPro"/>
</dbReference>
<keyword evidence="3" id="KW-1185">Reference proteome</keyword>
<dbReference type="InterPro" id="IPR027450">
    <property type="entry name" value="AlkB-like"/>
</dbReference>
<dbReference type="OrthoDB" id="545910at2759"/>
<reference evidence="3" key="1">
    <citation type="submission" date="2016-03" db="EMBL/GenBank/DDBJ databases">
        <authorList>
            <person name="Devillers H."/>
        </authorList>
    </citation>
    <scope>NUCLEOTIDE SEQUENCE [LARGE SCALE GENOMIC DNA]</scope>
</reference>
<dbReference type="PANTHER" id="PTHR31212">
    <property type="entry name" value="ALPHA-KETOGLUTARATE-DEPENDENT DIOXYGENASE ALKB HOMOLOG 3"/>
    <property type="match status" value="1"/>
</dbReference>
<dbReference type="PANTHER" id="PTHR31212:SF4">
    <property type="entry name" value="ALPHA-KETOGLUTARATE-DEPENDENT DIOXYGENASE ALKB HOMOLOG 3"/>
    <property type="match status" value="1"/>
</dbReference>
<dbReference type="PROSITE" id="PS51471">
    <property type="entry name" value="FE2OG_OXY"/>
    <property type="match status" value="1"/>
</dbReference>
<dbReference type="GO" id="GO:0051213">
    <property type="term" value="F:dioxygenase activity"/>
    <property type="evidence" value="ECO:0007669"/>
    <property type="project" value="InterPro"/>
</dbReference>
<dbReference type="Gene3D" id="2.60.120.590">
    <property type="entry name" value="Alpha-ketoglutarate-dependent dioxygenase AlkB-like"/>
    <property type="match status" value="1"/>
</dbReference>
<proteinExistence type="predicted"/>
<accession>A0A1G4JVK9</accession>
<dbReference type="Pfam" id="PF13532">
    <property type="entry name" value="2OG-FeII_Oxy_2"/>
    <property type="match status" value="1"/>
</dbReference>
<name>A0A1G4JVK9_9SACH</name>
<dbReference type="Proteomes" id="UP000191024">
    <property type="component" value="Chromosome F"/>
</dbReference>
<feature type="domain" description="Fe2OG dioxygenase" evidence="1">
    <location>
        <begin position="204"/>
        <end position="314"/>
    </location>
</feature>
<gene>
    <name evidence="2" type="ORF">LAMI_0F00408G</name>
</gene>
<evidence type="ECO:0000259" key="1">
    <source>
        <dbReference type="PROSITE" id="PS51471"/>
    </source>
</evidence>
<evidence type="ECO:0000313" key="2">
    <source>
        <dbReference type="EMBL" id="SCU94973.1"/>
    </source>
</evidence>